<dbReference type="PANTHER" id="PTHR30146:SF109">
    <property type="entry name" value="HTH-TYPE TRANSCRIPTIONAL REGULATOR GALS"/>
    <property type="match status" value="1"/>
</dbReference>
<dbReference type="AlphaFoldDB" id="A0A927BQ32"/>
<dbReference type="Pfam" id="PF00356">
    <property type="entry name" value="LacI"/>
    <property type="match status" value="1"/>
</dbReference>
<dbReference type="Gene3D" id="1.10.260.40">
    <property type="entry name" value="lambda repressor-like DNA-binding domains"/>
    <property type="match status" value="1"/>
</dbReference>
<dbReference type="SUPFAM" id="SSF47413">
    <property type="entry name" value="lambda repressor-like DNA-binding domains"/>
    <property type="match status" value="1"/>
</dbReference>
<evidence type="ECO:0000256" key="1">
    <source>
        <dbReference type="ARBA" id="ARBA00023015"/>
    </source>
</evidence>
<dbReference type="SMART" id="SM00354">
    <property type="entry name" value="HTH_LACI"/>
    <property type="match status" value="1"/>
</dbReference>
<dbReference type="RefSeq" id="WP_190914023.1">
    <property type="nucleotide sequence ID" value="NZ_JACXIZ010000006.1"/>
</dbReference>
<dbReference type="Proteomes" id="UP000621560">
    <property type="component" value="Unassembled WGS sequence"/>
</dbReference>
<name>A0A927BQ32_9BACL</name>
<comment type="caution">
    <text evidence="5">The sequence shown here is derived from an EMBL/GenBank/DDBJ whole genome shotgun (WGS) entry which is preliminary data.</text>
</comment>
<reference evidence="5" key="1">
    <citation type="submission" date="2020-09" db="EMBL/GenBank/DDBJ databases">
        <title>A novel bacterium of genus Paenibacillus, isolated from South China Sea.</title>
        <authorList>
            <person name="Huang H."/>
            <person name="Mo K."/>
            <person name="Hu Y."/>
        </authorList>
    </citation>
    <scope>NUCLEOTIDE SEQUENCE</scope>
    <source>
        <strain evidence="5">IB182496</strain>
    </source>
</reference>
<dbReference type="PANTHER" id="PTHR30146">
    <property type="entry name" value="LACI-RELATED TRANSCRIPTIONAL REPRESSOR"/>
    <property type="match status" value="1"/>
</dbReference>
<dbReference type="EMBL" id="JACXIZ010000006">
    <property type="protein sequence ID" value="MBD2843861.1"/>
    <property type="molecule type" value="Genomic_DNA"/>
</dbReference>
<dbReference type="Pfam" id="PF13377">
    <property type="entry name" value="Peripla_BP_3"/>
    <property type="match status" value="1"/>
</dbReference>
<evidence type="ECO:0000313" key="5">
    <source>
        <dbReference type="EMBL" id="MBD2843861.1"/>
    </source>
</evidence>
<keyword evidence="6" id="KW-1185">Reference proteome</keyword>
<dbReference type="InterPro" id="IPR000843">
    <property type="entry name" value="HTH_LacI"/>
</dbReference>
<keyword evidence="3" id="KW-0804">Transcription</keyword>
<accession>A0A927BQ32</accession>
<dbReference type="InterPro" id="IPR010982">
    <property type="entry name" value="Lambda_DNA-bd_dom_sf"/>
</dbReference>
<proteinExistence type="predicted"/>
<feature type="domain" description="HTH lacI-type" evidence="4">
    <location>
        <begin position="6"/>
        <end position="61"/>
    </location>
</feature>
<dbReference type="GO" id="GO:0000976">
    <property type="term" value="F:transcription cis-regulatory region binding"/>
    <property type="evidence" value="ECO:0007669"/>
    <property type="project" value="TreeGrafter"/>
</dbReference>
<dbReference type="InterPro" id="IPR028082">
    <property type="entry name" value="Peripla_BP_I"/>
</dbReference>
<keyword evidence="2 5" id="KW-0238">DNA-binding</keyword>
<gene>
    <name evidence="5" type="ORF">IDH44_01540</name>
</gene>
<dbReference type="GO" id="GO:0003700">
    <property type="term" value="F:DNA-binding transcription factor activity"/>
    <property type="evidence" value="ECO:0007669"/>
    <property type="project" value="TreeGrafter"/>
</dbReference>
<evidence type="ECO:0000313" key="6">
    <source>
        <dbReference type="Proteomes" id="UP000621560"/>
    </source>
</evidence>
<evidence type="ECO:0000256" key="2">
    <source>
        <dbReference type="ARBA" id="ARBA00023125"/>
    </source>
</evidence>
<dbReference type="Gene3D" id="3.40.50.2300">
    <property type="match status" value="2"/>
</dbReference>
<dbReference type="CDD" id="cd01392">
    <property type="entry name" value="HTH_LacI"/>
    <property type="match status" value="1"/>
</dbReference>
<dbReference type="PROSITE" id="PS50932">
    <property type="entry name" value="HTH_LACI_2"/>
    <property type="match status" value="1"/>
</dbReference>
<evidence type="ECO:0000259" key="4">
    <source>
        <dbReference type="PROSITE" id="PS50932"/>
    </source>
</evidence>
<protein>
    <submittedName>
        <fullName evidence="5">LacI family DNA-binding transcriptional regulator</fullName>
    </submittedName>
</protein>
<sequence>MRTGKVTMQRIAERLGVSKFTVSQALRGKPGVAEATRRRILETARAMGYPLPAARGRIDAGAGGAAAHDGAAARDSSADRGGSADVAGSIDRDDAAVRGDSPFVLVWMPYRERRESLFWQRVVAGIGRACEARGWDYLLLSPDGSGAAAPIPPYVDTSGCVGGLAIGALPLPVAAALAQSGLAIVHVDHDDPFAGADAVVNNNIEAARQLIARMAESGAPELVFIGNDRFAVSFRERWWGCRMAAAEALARQVRVTLRKWTIPYPEPGWAERLGDKLAQLAPGDCPHGFIGANDDIALQTMARLQALGIDVPERCGVAGFDNIATAAWSDPPLTTVDLGKEELGIRAVEALERRIRYPSSPRERIALSCTLVLRGSC</sequence>
<evidence type="ECO:0000256" key="3">
    <source>
        <dbReference type="ARBA" id="ARBA00023163"/>
    </source>
</evidence>
<dbReference type="InterPro" id="IPR046335">
    <property type="entry name" value="LacI/GalR-like_sensor"/>
</dbReference>
<dbReference type="SUPFAM" id="SSF53822">
    <property type="entry name" value="Periplasmic binding protein-like I"/>
    <property type="match status" value="1"/>
</dbReference>
<organism evidence="5 6">
    <name type="scientific">Paenibacillus sabuli</name>
    <dbReference type="NCBI Taxonomy" id="2772509"/>
    <lineage>
        <taxon>Bacteria</taxon>
        <taxon>Bacillati</taxon>
        <taxon>Bacillota</taxon>
        <taxon>Bacilli</taxon>
        <taxon>Bacillales</taxon>
        <taxon>Paenibacillaceae</taxon>
        <taxon>Paenibacillus</taxon>
    </lineage>
</organism>
<keyword evidence="1" id="KW-0805">Transcription regulation</keyword>